<evidence type="ECO:0000313" key="5">
    <source>
        <dbReference type="Proteomes" id="UP000694381"/>
    </source>
</evidence>
<accession>A0A8C6RW12</accession>
<feature type="chain" id="PRO_5034941138" evidence="2">
    <location>
        <begin position="26"/>
        <end position="213"/>
    </location>
</feature>
<feature type="domain" description="Protein tyrosine phosphatase receptor type N-terminal" evidence="3">
    <location>
        <begin position="7"/>
        <end position="32"/>
    </location>
</feature>
<reference evidence="4" key="2">
    <citation type="submission" date="2025-09" db="UniProtKB">
        <authorList>
            <consortium name="Ensembl"/>
        </authorList>
    </citation>
    <scope>IDENTIFICATION</scope>
</reference>
<dbReference type="Ensembl" id="ENSNGAT00000030458.1">
    <property type="protein sequence ID" value="ENSNGAP00000024746.1"/>
    <property type="gene ID" value="ENSNGAG00000022894.1"/>
</dbReference>
<dbReference type="Pfam" id="PF12453">
    <property type="entry name" value="PTP_N"/>
    <property type="match status" value="1"/>
</dbReference>
<evidence type="ECO:0000256" key="2">
    <source>
        <dbReference type="SAM" id="SignalP"/>
    </source>
</evidence>
<dbReference type="InterPro" id="IPR016335">
    <property type="entry name" value="Ptprc"/>
</dbReference>
<keyword evidence="5" id="KW-1185">Reference proteome</keyword>
<keyword evidence="2" id="KW-0732">Signal</keyword>
<protein>
    <submittedName>
        <fullName evidence="4">Protein tyrosine phosphatase receptor type C</fullName>
    </submittedName>
</protein>
<dbReference type="Pfam" id="PF12567">
    <property type="entry name" value="CD45"/>
    <property type="match status" value="1"/>
</dbReference>
<feature type="region of interest" description="Disordered" evidence="1">
    <location>
        <begin position="35"/>
        <end position="59"/>
    </location>
</feature>
<gene>
    <name evidence="4" type="primary">Ptprc</name>
</gene>
<reference evidence="4" key="1">
    <citation type="submission" date="2025-08" db="UniProtKB">
        <authorList>
            <consortium name="Ensembl"/>
        </authorList>
    </citation>
    <scope>IDENTIFICATION</scope>
</reference>
<evidence type="ECO:0000313" key="4">
    <source>
        <dbReference type="Ensembl" id="ENSNGAP00000024746.1"/>
    </source>
</evidence>
<proteinExistence type="predicted"/>
<feature type="signal peptide" evidence="2">
    <location>
        <begin position="1"/>
        <end position="25"/>
    </location>
</feature>
<evidence type="ECO:0000256" key="1">
    <source>
        <dbReference type="SAM" id="MobiDB-lite"/>
    </source>
</evidence>
<dbReference type="GeneTree" id="ENSGT00940000159457"/>
<sequence length="213" mass="23264">TTMYLWLRLLAFGFVFLDIEVFVTGQNSISPSNGFASTLPPHLSSQPDLQAPSTRGADTQTLSNQADLTTLTPAAGGHNLSGFSLTVTASSTLNLATDIVTPSTAIATTQPKPSCDEKYGNITVNYSYDEDNKSIKAEVKGDRKPQCETTDCVETFQNLQECLEFSVPVFNDSCTPTKFVKLEVPPSPKKFKLFNCTETEKANTSICLMWKIE</sequence>
<dbReference type="InterPro" id="IPR024739">
    <property type="entry name" value="PTP_recept_N"/>
</dbReference>
<feature type="compositionally biased region" description="Polar residues" evidence="1">
    <location>
        <begin position="43"/>
        <end position="59"/>
    </location>
</feature>
<organism evidence="4 5">
    <name type="scientific">Nannospalax galili</name>
    <name type="common">Northern Israeli blind subterranean mole rat</name>
    <name type="synonym">Spalax galili</name>
    <dbReference type="NCBI Taxonomy" id="1026970"/>
    <lineage>
        <taxon>Eukaryota</taxon>
        <taxon>Metazoa</taxon>
        <taxon>Chordata</taxon>
        <taxon>Craniata</taxon>
        <taxon>Vertebrata</taxon>
        <taxon>Euteleostomi</taxon>
        <taxon>Mammalia</taxon>
        <taxon>Eutheria</taxon>
        <taxon>Euarchontoglires</taxon>
        <taxon>Glires</taxon>
        <taxon>Rodentia</taxon>
        <taxon>Myomorpha</taxon>
        <taxon>Muroidea</taxon>
        <taxon>Spalacidae</taxon>
        <taxon>Spalacinae</taxon>
        <taxon>Nannospalax</taxon>
    </lineage>
</organism>
<dbReference type="GO" id="GO:0004725">
    <property type="term" value="F:protein tyrosine phosphatase activity"/>
    <property type="evidence" value="ECO:0007669"/>
    <property type="project" value="InterPro"/>
</dbReference>
<dbReference type="Proteomes" id="UP000694381">
    <property type="component" value="Unassembled WGS sequence"/>
</dbReference>
<evidence type="ECO:0000259" key="3">
    <source>
        <dbReference type="Pfam" id="PF12453"/>
    </source>
</evidence>
<name>A0A8C6RW12_NANGA</name>
<dbReference type="AlphaFoldDB" id="A0A8C6RW12"/>
<dbReference type="GO" id="GO:0050852">
    <property type="term" value="P:T cell receptor signaling pathway"/>
    <property type="evidence" value="ECO:0007669"/>
    <property type="project" value="InterPro"/>
</dbReference>